<proteinExistence type="predicted"/>
<reference evidence="1 2" key="1">
    <citation type="journal article" date="2020" name="Phytopathology">
        <title>Genome Sequence Resources of Colletotrichum truncatum, C. plurivorum, C. musicola, and C. sojae: Four Species Pathogenic to Soybean (Glycine max).</title>
        <authorList>
            <person name="Rogerio F."/>
            <person name="Boufleur T.R."/>
            <person name="Ciampi-Guillardi M."/>
            <person name="Sukno S.A."/>
            <person name="Thon M.R."/>
            <person name="Massola Junior N.S."/>
            <person name="Baroncelli R."/>
        </authorList>
    </citation>
    <scope>NUCLEOTIDE SEQUENCE [LARGE SCALE GENOMIC DNA]</scope>
    <source>
        <strain evidence="1 2">CMES1059</strain>
    </source>
</reference>
<dbReference type="Proteomes" id="UP000805649">
    <property type="component" value="Unassembled WGS sequence"/>
</dbReference>
<sequence>MSAPEIKDDRPDAELGSHLAEPGPGPVRKETAGDGTRLVRPTSQDEPDDRLREDGDGIRYETPERRRRRLRNLEEEEQRQQSGGAMGVVSAFE</sequence>
<dbReference type="EMBL" id="VUJX02000003">
    <property type="protein sequence ID" value="KAL0939024.1"/>
    <property type="molecule type" value="Genomic_DNA"/>
</dbReference>
<evidence type="ECO:0000313" key="2">
    <source>
        <dbReference type="Proteomes" id="UP000805649"/>
    </source>
</evidence>
<evidence type="ECO:0000313" key="1">
    <source>
        <dbReference type="EMBL" id="KAL0939024.1"/>
    </source>
</evidence>
<gene>
    <name evidence="1" type="ORF">CTRU02_205634</name>
</gene>
<name>A0ACC3Z4M6_COLTU</name>
<comment type="caution">
    <text evidence="1">The sequence shown here is derived from an EMBL/GenBank/DDBJ whole genome shotgun (WGS) entry which is preliminary data.</text>
</comment>
<accession>A0ACC3Z4M6</accession>
<protein>
    <submittedName>
        <fullName evidence="1">Uncharacterized protein</fullName>
    </submittedName>
</protein>
<organism evidence="1 2">
    <name type="scientific">Colletotrichum truncatum</name>
    <name type="common">Anthracnose fungus</name>
    <name type="synonym">Colletotrichum capsici</name>
    <dbReference type="NCBI Taxonomy" id="5467"/>
    <lineage>
        <taxon>Eukaryota</taxon>
        <taxon>Fungi</taxon>
        <taxon>Dikarya</taxon>
        <taxon>Ascomycota</taxon>
        <taxon>Pezizomycotina</taxon>
        <taxon>Sordariomycetes</taxon>
        <taxon>Hypocreomycetidae</taxon>
        <taxon>Glomerellales</taxon>
        <taxon>Glomerellaceae</taxon>
        <taxon>Colletotrichum</taxon>
        <taxon>Colletotrichum truncatum species complex</taxon>
    </lineage>
</organism>
<keyword evidence="2" id="KW-1185">Reference proteome</keyword>